<dbReference type="Pfam" id="PF24568">
    <property type="entry name" value="CC_PcsB"/>
    <property type="match status" value="1"/>
</dbReference>
<keyword evidence="5" id="KW-0378">Hydrolase</keyword>
<dbReference type="SUPFAM" id="SSF103657">
    <property type="entry name" value="BAR/IMD domain-like"/>
    <property type="match status" value="1"/>
</dbReference>
<feature type="domain" description="M23ase beta-sheet core" evidence="3">
    <location>
        <begin position="274"/>
        <end position="368"/>
    </location>
</feature>
<sequence>MYGKKQMMALALSAVLTVTAVGPVLASELEDRLNNIQQQMQVQQNQAAQAQQQVDSVAGQLRKIQTELDSAQNEYKVIQNQLDNTEQQIEMNTIILEKAEKDLVKRSKILNKRLRDIYENGQVNYLDVLFGARDFGDFTTRMELLKRVIKQDTTLIAQVKAERELIIDKRAALERDRKSILELKQAAAANKKIVEMRKRDREKVLDQAVSDRDVAERAYQELQETSRQIEQMIRSKDRSGGSIQGSGAMIWPASGPITSEYGWRTHPIFGTQRYHSGMDIGADYGDTVAAADNGVVIYSAWMGGYGNAVIIDHGNGISTLYAHNSELLVGEGQQIRKGQAIARVGSTGYSTGPHLHFEVRQNGSPVDPMGYL</sequence>
<organism evidence="5">
    <name type="scientific">bioreactor metagenome</name>
    <dbReference type="NCBI Taxonomy" id="1076179"/>
    <lineage>
        <taxon>unclassified sequences</taxon>
        <taxon>metagenomes</taxon>
        <taxon>ecological metagenomes</taxon>
    </lineage>
</organism>
<dbReference type="SUPFAM" id="SSF51261">
    <property type="entry name" value="Duplicated hybrid motif"/>
    <property type="match status" value="1"/>
</dbReference>
<feature type="coiled-coil region" evidence="2">
    <location>
        <begin position="205"/>
        <end position="235"/>
    </location>
</feature>
<keyword evidence="1" id="KW-0732">Signal</keyword>
<evidence type="ECO:0000259" key="4">
    <source>
        <dbReference type="Pfam" id="PF24568"/>
    </source>
</evidence>
<dbReference type="InterPro" id="IPR016047">
    <property type="entry name" value="M23ase_b-sheet_dom"/>
</dbReference>
<accession>A0A644TLN8</accession>
<evidence type="ECO:0000259" key="3">
    <source>
        <dbReference type="Pfam" id="PF01551"/>
    </source>
</evidence>
<reference evidence="5" key="1">
    <citation type="submission" date="2019-08" db="EMBL/GenBank/DDBJ databases">
        <authorList>
            <person name="Kucharzyk K."/>
            <person name="Murdoch R.W."/>
            <person name="Higgins S."/>
            <person name="Loffler F."/>
        </authorList>
    </citation>
    <scope>NUCLEOTIDE SEQUENCE</scope>
</reference>
<feature type="domain" description="Peptidoglycan hydrolase PcsB coiled-coil" evidence="4">
    <location>
        <begin position="97"/>
        <end position="168"/>
    </location>
</feature>
<dbReference type="EMBL" id="VSSQ01000039">
    <property type="protein sequence ID" value="MPL67853.1"/>
    <property type="molecule type" value="Genomic_DNA"/>
</dbReference>
<dbReference type="FunFam" id="2.70.70.10:FF:000006">
    <property type="entry name" value="M23 family peptidase"/>
    <property type="match status" value="1"/>
</dbReference>
<dbReference type="InterPro" id="IPR057309">
    <property type="entry name" value="PcsB_CC"/>
</dbReference>
<dbReference type="PANTHER" id="PTHR21666">
    <property type="entry name" value="PEPTIDASE-RELATED"/>
    <property type="match status" value="1"/>
</dbReference>
<dbReference type="InterPro" id="IPR027267">
    <property type="entry name" value="AH/BAR_dom_sf"/>
</dbReference>
<proteinExistence type="predicted"/>
<evidence type="ECO:0000313" key="5">
    <source>
        <dbReference type="EMBL" id="MPL67853.1"/>
    </source>
</evidence>
<feature type="coiled-coil region" evidence="2">
    <location>
        <begin position="26"/>
        <end position="102"/>
    </location>
</feature>
<dbReference type="InterPro" id="IPR011055">
    <property type="entry name" value="Dup_hybrid_motif"/>
</dbReference>
<dbReference type="Pfam" id="PF01551">
    <property type="entry name" value="Peptidase_M23"/>
    <property type="match status" value="1"/>
</dbReference>
<dbReference type="Gene3D" id="2.70.70.10">
    <property type="entry name" value="Glucose Permease (Domain IIA)"/>
    <property type="match status" value="1"/>
</dbReference>
<comment type="caution">
    <text evidence="5">The sequence shown here is derived from an EMBL/GenBank/DDBJ whole genome shotgun (WGS) entry which is preliminary data.</text>
</comment>
<protein>
    <submittedName>
        <fullName evidence="5">Murein hydrolase activator EnvC</fullName>
    </submittedName>
</protein>
<dbReference type="Gene3D" id="6.10.250.3150">
    <property type="match status" value="1"/>
</dbReference>
<dbReference type="GO" id="GO:0004222">
    <property type="term" value="F:metalloendopeptidase activity"/>
    <property type="evidence" value="ECO:0007669"/>
    <property type="project" value="TreeGrafter"/>
</dbReference>
<gene>
    <name evidence="5" type="primary">envC_1</name>
    <name evidence="5" type="ORF">SDC9_13556</name>
</gene>
<dbReference type="PANTHER" id="PTHR21666:SF270">
    <property type="entry name" value="MUREIN HYDROLASE ACTIVATOR ENVC"/>
    <property type="match status" value="1"/>
</dbReference>
<evidence type="ECO:0000256" key="2">
    <source>
        <dbReference type="SAM" id="Coils"/>
    </source>
</evidence>
<evidence type="ECO:0000256" key="1">
    <source>
        <dbReference type="ARBA" id="ARBA00022729"/>
    </source>
</evidence>
<dbReference type="AlphaFoldDB" id="A0A644TLN8"/>
<dbReference type="InterPro" id="IPR050570">
    <property type="entry name" value="Cell_wall_metabolism_enzyme"/>
</dbReference>
<keyword evidence="2" id="KW-0175">Coiled coil</keyword>
<name>A0A644TLN8_9ZZZZ</name>
<dbReference type="CDD" id="cd12797">
    <property type="entry name" value="M23_peptidase"/>
    <property type="match status" value="1"/>
</dbReference>